<name>A0A937FVF1_9BACT</name>
<dbReference type="Proteomes" id="UP000614216">
    <property type="component" value="Unassembled WGS sequence"/>
</dbReference>
<evidence type="ECO:0000313" key="2">
    <source>
        <dbReference type="Proteomes" id="UP000614216"/>
    </source>
</evidence>
<reference evidence="1" key="1">
    <citation type="submission" date="2021-01" db="EMBL/GenBank/DDBJ databases">
        <title>Fulvivirga kasyanovii gen. nov., sp nov., a novel member of the phylum Bacteroidetes isolated from seawater in a mussel farm.</title>
        <authorList>
            <person name="Zhao L.-H."/>
            <person name="Wang Z.-J."/>
        </authorList>
    </citation>
    <scope>NUCLEOTIDE SEQUENCE</scope>
    <source>
        <strain evidence="1">29W222</strain>
    </source>
</reference>
<organism evidence="1 2">
    <name type="scientific">Fulvivirga marina</name>
    <dbReference type="NCBI Taxonomy" id="2494733"/>
    <lineage>
        <taxon>Bacteria</taxon>
        <taxon>Pseudomonadati</taxon>
        <taxon>Bacteroidota</taxon>
        <taxon>Cytophagia</taxon>
        <taxon>Cytophagales</taxon>
        <taxon>Fulvivirgaceae</taxon>
        <taxon>Fulvivirga</taxon>
    </lineage>
</organism>
<evidence type="ECO:0000313" key="1">
    <source>
        <dbReference type="EMBL" id="MBL6445193.1"/>
    </source>
</evidence>
<dbReference type="RefSeq" id="WP_202854733.1">
    <property type="nucleotide sequence ID" value="NZ_JAEUGD010000004.1"/>
</dbReference>
<gene>
    <name evidence="1" type="ORF">JMN32_02665</name>
</gene>
<dbReference type="EMBL" id="JAEUGD010000004">
    <property type="protein sequence ID" value="MBL6445193.1"/>
    <property type="molecule type" value="Genomic_DNA"/>
</dbReference>
<protein>
    <submittedName>
        <fullName evidence="1">Uncharacterized protein</fullName>
    </submittedName>
</protein>
<keyword evidence="2" id="KW-1185">Reference proteome</keyword>
<accession>A0A937FVF1</accession>
<sequence length="51" mass="5914">MINISLKRSSWNLRKAVNRTVDASYLKHFNQAVLNLELNLQEERIKTTANA</sequence>
<comment type="caution">
    <text evidence="1">The sequence shown here is derived from an EMBL/GenBank/DDBJ whole genome shotgun (WGS) entry which is preliminary data.</text>
</comment>
<dbReference type="AlphaFoldDB" id="A0A937FVF1"/>
<proteinExistence type="predicted"/>